<evidence type="ECO:0000259" key="4">
    <source>
        <dbReference type="PROSITE" id="PS50158"/>
    </source>
</evidence>
<evidence type="ECO:0000256" key="2">
    <source>
        <dbReference type="SAM" id="Coils"/>
    </source>
</evidence>
<dbReference type="EMBL" id="CAJNOQ010001556">
    <property type="protein sequence ID" value="CAF0903063.1"/>
    <property type="molecule type" value="Genomic_DNA"/>
</dbReference>
<dbReference type="SMART" id="SM00343">
    <property type="entry name" value="ZnF_C2HC"/>
    <property type="match status" value="1"/>
</dbReference>
<sequence length="1440" mass="167182">MATNDSSKATRQSTATIQKADAEIIATHLESLLEDNLKSTDDEKRRVGLKLLLAVLQVPLEYHSDYNEILFDCIKCFLNNSSQHFQDDEIKSLLEYAAVSKALTSEQHQFILEDISTRELSLVGKSPNLQQQQQQQHVSSQEEVNRNTRGNAKVRNRGNRVNGKPAQCRQSAPLFGREYLSNIPKSAPSEPHQQSRRAGNNRGSSNSRVIGKRPSRGFDDTNGYDDMSNVDLSQYQCFNCNEFGHIARGCSRQTVYDKRGRGGYKMKARGAPKHFQTNNHGERAYAYLNPATSDDDESSVSSNDDETVSSTTSTDEILSDKSAKRKQQKRNKPNYPSILNNTLIRKIHYLTLKFTTGKNIADKNENDLPALIECIKNMNKQQYNEQNESLSFNMLVHIAQNDHVYNNEQCTELFHLIYDKNVLIKDEYYRKLIKFFIDNGRQKFCRQRPLIPLNDINIHVHNSTETKRMMLNDIQEYLLRSDGSIDQLLYEILKEFITKNLNLDNLFYNRICHLIFNTKKNLFNEQQTNELTECVRTREKRLERNNKRSNWLKRLAGMKNQQVNEDIDQLLNDLEQMLNEITSRSSQSEKNKEKSQYILNYYRWYDSILLLASCGHLNAEQYKRLLTIGIESTIFNAIQKCYMNHYLIKGRAPVTLQELNDMQSKLQNKQQQSDVDADCNDKEQAFIQIKQILSIEKPLCSEDNVTDSTSLKPESLISDNEKKKEQNRSSNQTTNNNYESENKIPFLNSYITSRLISLIESICSDVQTFSMEQCKELLDFTLKTSTLLEPMARNENEKLQSFYLRPVSVDELLPICTKLVDMSTSVNNKDVFNEFKTLVQKRVFTFPNSLDLLTNTLIQIYQNKTKYSNEQCKQLKNIIEKKHLNKKRNKKLSKAFQLARSNESPTSFQQAPSQGQQHKEKTTLKTQYNTNFIPLNSIILNRLFTNIMLHDQRAYQEFLKIIEQLPKTMSTTPRNSTIELNYCLITAIILYIKQHNSDNSIDQTTFDQTKLNQILKHNQTYFSTFISEQQQRYIFSNLTVTTSNQIDVLISNLTQGKGDMKTVLSSVETIKTKTDLQKVLSFIIYTFENDNQHQLYTESNIADLIKLVKHHPLCDQSGKNTLEYLNDLLEKHHLHLSPKQIMKQLEDITDDKQYDLILINIQHMLELPSSIYTISEWKKAMVRVLKHCFTNKNKLLINDAQIDNLKQIAKSSPMLSQKLFQTQLMSEWKTSVKDNEQKKEISSTQTSLSNENTNEHTELFFKLETSDPLLNENAVTQLRLILENEQLPLTISIKKYISALNYLFKHSEKFSISSHIDQWLNLVANNRKKLFDDQQCDELLITLIFLKLNLINHNLLSINHLIKSRNRLECIEGLNLFGKLLEYNNPQYLCKTLGEQLFAMIRNVAYNERFNTDNVKKALKYGQNCQHLSDIQREKLQSLI</sequence>
<dbReference type="SUPFAM" id="SSF57756">
    <property type="entry name" value="Retrovirus zinc finger-like domains"/>
    <property type="match status" value="1"/>
</dbReference>
<feature type="region of interest" description="Disordered" evidence="3">
    <location>
        <begin position="181"/>
        <end position="223"/>
    </location>
</feature>
<feature type="compositionally biased region" description="Low complexity" evidence="3">
    <location>
        <begin position="728"/>
        <end position="737"/>
    </location>
</feature>
<keyword evidence="1" id="KW-0863">Zinc-finger</keyword>
<dbReference type="Proteomes" id="UP000663829">
    <property type="component" value="Unassembled WGS sequence"/>
</dbReference>
<feature type="compositionally biased region" description="Basic residues" evidence="3">
    <location>
        <begin position="323"/>
        <end position="332"/>
    </location>
</feature>
<feature type="compositionally biased region" description="Polar residues" evidence="3">
    <location>
        <begin position="900"/>
        <end position="916"/>
    </location>
</feature>
<evidence type="ECO:0000313" key="5">
    <source>
        <dbReference type="EMBL" id="CAF0903063.1"/>
    </source>
</evidence>
<keyword evidence="1" id="KW-0479">Metal-binding</keyword>
<dbReference type="InterPro" id="IPR036875">
    <property type="entry name" value="Znf_CCHC_sf"/>
</dbReference>
<dbReference type="OrthoDB" id="10051484at2759"/>
<reference evidence="5" key="1">
    <citation type="submission" date="2021-02" db="EMBL/GenBank/DDBJ databases">
        <authorList>
            <person name="Nowell W R."/>
        </authorList>
    </citation>
    <scope>NUCLEOTIDE SEQUENCE</scope>
</reference>
<organism evidence="5 7">
    <name type="scientific">Didymodactylos carnosus</name>
    <dbReference type="NCBI Taxonomy" id="1234261"/>
    <lineage>
        <taxon>Eukaryota</taxon>
        <taxon>Metazoa</taxon>
        <taxon>Spiralia</taxon>
        <taxon>Gnathifera</taxon>
        <taxon>Rotifera</taxon>
        <taxon>Eurotatoria</taxon>
        <taxon>Bdelloidea</taxon>
        <taxon>Philodinida</taxon>
        <taxon>Philodinidae</taxon>
        <taxon>Didymodactylos</taxon>
    </lineage>
</organism>
<feature type="region of interest" description="Disordered" evidence="3">
    <location>
        <begin position="900"/>
        <end position="921"/>
    </location>
</feature>
<evidence type="ECO:0000256" key="3">
    <source>
        <dbReference type="SAM" id="MobiDB-lite"/>
    </source>
</evidence>
<name>A0A813ZNV7_9BILA</name>
<dbReference type="GO" id="GO:0003676">
    <property type="term" value="F:nucleic acid binding"/>
    <property type="evidence" value="ECO:0007669"/>
    <property type="project" value="InterPro"/>
</dbReference>
<dbReference type="PROSITE" id="PS50158">
    <property type="entry name" value="ZF_CCHC"/>
    <property type="match status" value="1"/>
</dbReference>
<dbReference type="Proteomes" id="UP000681722">
    <property type="component" value="Unassembled WGS sequence"/>
</dbReference>
<keyword evidence="1" id="KW-0862">Zinc</keyword>
<dbReference type="InterPro" id="IPR001878">
    <property type="entry name" value="Znf_CCHC"/>
</dbReference>
<keyword evidence="2" id="KW-0175">Coiled coil</keyword>
<evidence type="ECO:0000256" key="1">
    <source>
        <dbReference type="PROSITE-ProRule" id="PRU00047"/>
    </source>
</evidence>
<feature type="region of interest" description="Disordered" evidence="3">
    <location>
        <begin position="704"/>
        <end position="739"/>
    </location>
</feature>
<comment type="caution">
    <text evidence="5">The sequence shown here is derived from an EMBL/GenBank/DDBJ whole genome shotgun (WGS) entry which is preliminary data.</text>
</comment>
<dbReference type="GO" id="GO:0008270">
    <property type="term" value="F:zinc ion binding"/>
    <property type="evidence" value="ECO:0007669"/>
    <property type="project" value="UniProtKB-KW"/>
</dbReference>
<feature type="compositionally biased region" description="Acidic residues" evidence="3">
    <location>
        <begin position="293"/>
        <end position="307"/>
    </location>
</feature>
<dbReference type="EMBL" id="CAJOBC010001556">
    <property type="protein sequence ID" value="CAF3685251.1"/>
    <property type="molecule type" value="Genomic_DNA"/>
</dbReference>
<feature type="compositionally biased region" description="Polar residues" evidence="3">
    <location>
        <begin position="137"/>
        <end position="150"/>
    </location>
</feature>
<evidence type="ECO:0000313" key="7">
    <source>
        <dbReference type="Proteomes" id="UP000663829"/>
    </source>
</evidence>
<feature type="compositionally biased region" description="Polar residues" evidence="3">
    <location>
        <begin position="196"/>
        <end position="208"/>
    </location>
</feature>
<protein>
    <recommendedName>
        <fullName evidence="4">CCHC-type domain-containing protein</fullName>
    </recommendedName>
</protein>
<gene>
    <name evidence="5" type="ORF">GPM918_LOCUS8741</name>
    <name evidence="6" type="ORF">SRO942_LOCUS8743</name>
</gene>
<feature type="region of interest" description="Disordered" evidence="3">
    <location>
        <begin position="290"/>
        <end position="337"/>
    </location>
</feature>
<keyword evidence="7" id="KW-1185">Reference proteome</keyword>
<proteinExistence type="predicted"/>
<feature type="coiled-coil region" evidence="2">
    <location>
        <begin position="560"/>
        <end position="591"/>
    </location>
</feature>
<evidence type="ECO:0000313" key="6">
    <source>
        <dbReference type="EMBL" id="CAF3685251.1"/>
    </source>
</evidence>
<feature type="region of interest" description="Disordered" evidence="3">
    <location>
        <begin position="127"/>
        <end position="168"/>
    </location>
</feature>
<dbReference type="Gene3D" id="4.10.60.10">
    <property type="entry name" value="Zinc finger, CCHC-type"/>
    <property type="match status" value="1"/>
</dbReference>
<accession>A0A813ZNV7</accession>
<feature type="domain" description="CCHC-type" evidence="4">
    <location>
        <begin position="237"/>
        <end position="250"/>
    </location>
</feature>